<dbReference type="PANTHER" id="PTHR30188:SF3">
    <property type="entry name" value="ABC TRANSPORTER PERMEASE"/>
    <property type="match status" value="1"/>
</dbReference>
<evidence type="ECO:0000256" key="1">
    <source>
        <dbReference type="RuleBase" id="RU362044"/>
    </source>
</evidence>
<dbReference type="PANTHER" id="PTHR30188">
    <property type="entry name" value="ABC TRANSPORTER PERMEASE PROTEIN-RELATED"/>
    <property type="match status" value="1"/>
</dbReference>
<feature type="transmembrane region" description="Helical" evidence="1">
    <location>
        <begin position="295"/>
        <end position="318"/>
    </location>
</feature>
<keyword evidence="1" id="KW-0812">Transmembrane</keyword>
<feature type="transmembrane region" description="Helical" evidence="1">
    <location>
        <begin position="148"/>
        <end position="169"/>
    </location>
</feature>
<protein>
    <submittedName>
        <fullName evidence="2">ABC transporter permease</fullName>
    </submittedName>
</protein>
<accession>A0ABT7HNZ8</accession>
<dbReference type="InterPro" id="IPR030802">
    <property type="entry name" value="Permease_MalE"/>
</dbReference>
<dbReference type="InterPro" id="IPR003453">
    <property type="entry name" value="ABC_MlaE_roteobac"/>
</dbReference>
<dbReference type="RefSeq" id="WP_284937314.1">
    <property type="nucleotide sequence ID" value="NZ_JANURM010000003.1"/>
</dbReference>
<proteinExistence type="inferred from homology"/>
<reference evidence="2" key="1">
    <citation type="submission" date="2022-08" db="EMBL/GenBank/DDBJ databases">
        <authorList>
            <person name="Wang H."/>
        </authorList>
    </citation>
    <scope>NUCLEOTIDE SEQUENCE</scope>
    <source>
        <strain evidence="2">PS10</strain>
    </source>
</reference>
<comment type="similarity">
    <text evidence="1">Belongs to the MlaE permease family.</text>
</comment>
<organism evidence="2 3">
    <name type="scientific">Campylobacter gastrosuis</name>
    <dbReference type="NCBI Taxonomy" id="2974576"/>
    <lineage>
        <taxon>Bacteria</taxon>
        <taxon>Pseudomonadati</taxon>
        <taxon>Campylobacterota</taxon>
        <taxon>Epsilonproteobacteria</taxon>
        <taxon>Campylobacterales</taxon>
        <taxon>Campylobacteraceae</taxon>
        <taxon>Campylobacter</taxon>
    </lineage>
</organism>
<dbReference type="NCBIfam" id="TIGR00056">
    <property type="entry name" value="MlaE family lipid ABC transporter permease subunit"/>
    <property type="match status" value="1"/>
</dbReference>
<comment type="caution">
    <text evidence="2">The sequence shown here is derived from an EMBL/GenBank/DDBJ whole genome shotgun (WGS) entry which is preliminary data.</text>
</comment>
<keyword evidence="1" id="KW-0472">Membrane</keyword>
<keyword evidence="3" id="KW-1185">Reference proteome</keyword>
<evidence type="ECO:0000313" key="3">
    <source>
        <dbReference type="Proteomes" id="UP001173801"/>
    </source>
</evidence>
<dbReference type="EMBL" id="JANURM010000003">
    <property type="protein sequence ID" value="MDL0088657.1"/>
    <property type="molecule type" value="Genomic_DNA"/>
</dbReference>
<feature type="transmembrane region" description="Helical" evidence="1">
    <location>
        <begin position="239"/>
        <end position="262"/>
    </location>
</feature>
<gene>
    <name evidence="2" type="ORF">NYG85_04620</name>
</gene>
<dbReference type="Proteomes" id="UP001173801">
    <property type="component" value="Unassembled WGS sequence"/>
</dbReference>
<feature type="transmembrane region" description="Helical" evidence="1">
    <location>
        <begin position="338"/>
        <end position="356"/>
    </location>
</feature>
<sequence length="358" mass="39609">MKKIVFSDDKILLNGDLSYKDRQFCVVFADLSRKNSTIDFSSLVSIDYACAILLANFRDKTGAKFINMSEKISLIFALVDDKKIDKSAILKPKRENFFAILGRNFALFWQHFIPLCSFLGEFIINFFKAFLTPKNFRAKELSNYIKDSGINAVFIVLLTSFLIGIVLAYLGSAMLAQFGASIFIVDIMGVLTLREIAPLIGAIVVAGRSASSFAAQIGVMKITEEVDAMKTMGLDPFKFLVLPRVLAMIIALPVVIFLADLVSVFGQMLVSKNILDIGFSEYLGRFKDSIELRHLYVGLVKAPFFGAAIALIGCFRGFEVSQNAQSLGEKTTISVVNAIFAVIAIDSVFAVFFMWYGV</sequence>
<feature type="transmembrane region" description="Helical" evidence="1">
    <location>
        <begin position="175"/>
        <end position="193"/>
    </location>
</feature>
<dbReference type="Pfam" id="PF02405">
    <property type="entry name" value="MlaE"/>
    <property type="match status" value="1"/>
</dbReference>
<evidence type="ECO:0000313" key="2">
    <source>
        <dbReference type="EMBL" id="MDL0088657.1"/>
    </source>
</evidence>
<keyword evidence="1" id="KW-1133">Transmembrane helix</keyword>
<name>A0ABT7HNZ8_9BACT</name>
<feature type="transmembrane region" description="Helical" evidence="1">
    <location>
        <begin position="107"/>
        <end position="127"/>
    </location>
</feature>
<reference evidence="2" key="2">
    <citation type="journal article" date="2023" name="Microorganisms">
        <title>Isolation and Genomic Characteristics of Cat-Borne Campylobacter felis sp. nov. and Sheep-Borne Campylobacter ovis sp. nov.</title>
        <authorList>
            <person name="Wang H."/>
            <person name="Li Y."/>
            <person name="Gu Y."/>
            <person name="Zhou G."/>
            <person name="Chen X."/>
            <person name="Zhang X."/>
            <person name="Shao Z."/>
            <person name="Zhang J."/>
            <person name="Zhang M."/>
        </authorList>
    </citation>
    <scope>NUCLEOTIDE SEQUENCE</scope>
    <source>
        <strain evidence="2">PS10</strain>
    </source>
</reference>